<evidence type="ECO:0000256" key="2">
    <source>
        <dbReference type="ARBA" id="ARBA00024341"/>
    </source>
</evidence>
<evidence type="ECO:0000313" key="7">
    <source>
        <dbReference type="Proteomes" id="UP000585474"/>
    </source>
</evidence>
<feature type="compositionally biased region" description="Basic and acidic residues" evidence="4">
    <location>
        <begin position="320"/>
        <end position="335"/>
    </location>
</feature>
<dbReference type="Pfam" id="PF13178">
    <property type="entry name" value="DUF4005"/>
    <property type="match status" value="1"/>
</dbReference>
<sequence>MGKSSGKWIKTVLLGKKSSKSNFSKGREKGGNEKEVRVAAKAQEADLAVDPPVATNEKKWGENREAANLSLEKGMLLHGNRDADTQETPQLDAIEDTERIRQEQAATKTQAAFKGYLARRAFRALKGIIRLQALVRGHLVRRQAVSTLRCMLGIVKLQALARGRNVRCSDIGLQAQRKCIFVTPLQSKLADSVGDNTSVKISQLSANGFARELLASSPTTVPLCLQYDSAEPNSVLNWLDRWSASFLWKPIPQTKEVPGSKSQKKQGKLQTIDTETCRIKKSIRRNLPSNLDNVATQSTSEIEKPRRSLRKVSSHPPDSVQEHPQNELEKVERNLRKVLNPNREGTFQSEADGEKPKNGQMKVLSSSGQNTAEESISNSGEKIKKRASAAVSKLPDIEATREPLAVNEPSDERIKKGASENMSKLPDLEATLEPSLVVNEATDSLHDDQTAVESELLYNSGKDESITVTNEELSSGEDITANESQKSARKASSSAKQERAENGIRNRNALPSYMVATESAKAKLRAQGSPRLSEDGVEKHNPTRRHSLPASTNGKVVSSSLRPQRPIQVSGKGGNRSDRYLLSSRDGNGVWCAKSRFRLFFAFEVILSDSVCQGSSIVLSLQLNLF</sequence>
<dbReference type="PROSITE" id="PS50096">
    <property type="entry name" value="IQ"/>
    <property type="match status" value="2"/>
</dbReference>
<evidence type="ECO:0000256" key="3">
    <source>
        <dbReference type="ARBA" id="ARBA00024378"/>
    </source>
</evidence>
<dbReference type="InterPro" id="IPR025064">
    <property type="entry name" value="DUF4005"/>
</dbReference>
<organism evidence="6 7">
    <name type="scientific">Actinidia rufa</name>
    <dbReference type="NCBI Taxonomy" id="165716"/>
    <lineage>
        <taxon>Eukaryota</taxon>
        <taxon>Viridiplantae</taxon>
        <taxon>Streptophyta</taxon>
        <taxon>Embryophyta</taxon>
        <taxon>Tracheophyta</taxon>
        <taxon>Spermatophyta</taxon>
        <taxon>Magnoliopsida</taxon>
        <taxon>eudicotyledons</taxon>
        <taxon>Gunneridae</taxon>
        <taxon>Pentapetalae</taxon>
        <taxon>asterids</taxon>
        <taxon>Ericales</taxon>
        <taxon>Actinidiaceae</taxon>
        <taxon>Actinidia</taxon>
    </lineage>
</organism>
<feature type="region of interest" description="Disordered" evidence="4">
    <location>
        <begin position="288"/>
        <end position="384"/>
    </location>
</feature>
<dbReference type="GO" id="GO:0005516">
    <property type="term" value="F:calmodulin binding"/>
    <property type="evidence" value="ECO:0007669"/>
    <property type="project" value="UniProtKB-KW"/>
</dbReference>
<dbReference type="CDD" id="cd23767">
    <property type="entry name" value="IQCD"/>
    <property type="match status" value="1"/>
</dbReference>
<comment type="caution">
    <text evidence="6">The sequence shown here is derived from an EMBL/GenBank/DDBJ whole genome shotgun (WGS) entry which is preliminary data.</text>
</comment>
<dbReference type="AlphaFoldDB" id="A0A7J0FZP8"/>
<reference evidence="6 7" key="1">
    <citation type="submission" date="2019-07" db="EMBL/GenBank/DDBJ databases">
        <title>De Novo Assembly of kiwifruit Actinidia rufa.</title>
        <authorList>
            <person name="Sugita-Konishi S."/>
            <person name="Sato K."/>
            <person name="Mori E."/>
            <person name="Abe Y."/>
            <person name="Kisaki G."/>
            <person name="Hamano K."/>
            <person name="Suezawa K."/>
            <person name="Otani M."/>
            <person name="Fukuda T."/>
            <person name="Manabe T."/>
            <person name="Gomi K."/>
            <person name="Tabuchi M."/>
            <person name="Akimitsu K."/>
            <person name="Kataoka I."/>
        </authorList>
    </citation>
    <scope>NUCLEOTIDE SEQUENCE [LARGE SCALE GENOMIC DNA]</scope>
    <source>
        <strain evidence="7">cv. Fuchu</strain>
    </source>
</reference>
<feature type="domain" description="DUF4005" evidence="5">
    <location>
        <begin position="498"/>
        <end position="577"/>
    </location>
</feature>
<feature type="region of interest" description="Disordered" evidence="4">
    <location>
        <begin position="469"/>
        <end position="576"/>
    </location>
</feature>
<feature type="compositionally biased region" description="Polar residues" evidence="4">
    <location>
        <begin position="549"/>
        <end position="562"/>
    </location>
</feature>
<dbReference type="Proteomes" id="UP000585474">
    <property type="component" value="Unassembled WGS sequence"/>
</dbReference>
<comment type="subunit">
    <text evidence="3">Binds to multiple calmodulin (CaM) in the presence of Ca(2+) and CaM-like proteins.</text>
</comment>
<dbReference type="EMBL" id="BJWL01000016">
    <property type="protein sequence ID" value="GFZ03630.1"/>
    <property type="molecule type" value="Genomic_DNA"/>
</dbReference>
<proteinExistence type="inferred from homology"/>
<name>A0A7J0FZP8_9ERIC</name>
<feature type="region of interest" description="Disordered" evidence="4">
    <location>
        <begin position="253"/>
        <end position="273"/>
    </location>
</feature>
<feature type="compositionally biased region" description="Basic and acidic residues" evidence="4">
    <location>
        <begin position="532"/>
        <end position="541"/>
    </location>
</feature>
<dbReference type="Pfam" id="PF00612">
    <property type="entry name" value="IQ"/>
    <property type="match status" value="2"/>
</dbReference>
<feature type="compositionally biased region" description="Polar residues" evidence="4">
    <location>
        <begin position="363"/>
        <end position="380"/>
    </location>
</feature>
<accession>A0A7J0FZP8</accession>
<dbReference type="PANTHER" id="PTHR32295:SF222">
    <property type="entry name" value="IQ MOTIF, EF-HAND BINDING SITE-RELATED"/>
    <property type="match status" value="1"/>
</dbReference>
<feature type="compositionally biased region" description="Polar residues" evidence="4">
    <location>
        <begin position="288"/>
        <end position="300"/>
    </location>
</feature>
<dbReference type="SMART" id="SM00015">
    <property type="entry name" value="IQ"/>
    <property type="match status" value="2"/>
</dbReference>
<evidence type="ECO:0000313" key="6">
    <source>
        <dbReference type="EMBL" id="GFZ03630.1"/>
    </source>
</evidence>
<evidence type="ECO:0000256" key="4">
    <source>
        <dbReference type="SAM" id="MobiDB-lite"/>
    </source>
</evidence>
<keyword evidence="7" id="KW-1185">Reference proteome</keyword>
<keyword evidence="1" id="KW-0112">Calmodulin-binding</keyword>
<protein>
    <recommendedName>
        <fullName evidence="5">DUF4005 domain-containing protein</fullName>
    </recommendedName>
</protein>
<dbReference type="InterPro" id="IPR000048">
    <property type="entry name" value="IQ_motif_EF-hand-BS"/>
</dbReference>
<gene>
    <name evidence="6" type="ORF">Acr_16g0002540</name>
</gene>
<comment type="similarity">
    <text evidence="2">Belongs to the IQD family.</text>
</comment>
<evidence type="ECO:0000259" key="5">
    <source>
        <dbReference type="Pfam" id="PF13178"/>
    </source>
</evidence>
<evidence type="ECO:0000256" key="1">
    <source>
        <dbReference type="ARBA" id="ARBA00022860"/>
    </source>
</evidence>
<dbReference type="OrthoDB" id="1101566at2759"/>
<dbReference type="PANTHER" id="PTHR32295">
    <property type="entry name" value="IQ-DOMAIN 5-RELATED"/>
    <property type="match status" value="1"/>
</dbReference>